<dbReference type="PANTHER" id="PTHR48022">
    <property type="entry name" value="PLASTIDIC GLUCOSE TRANSPORTER 4"/>
    <property type="match status" value="1"/>
</dbReference>
<evidence type="ECO:0000256" key="2">
    <source>
        <dbReference type="ARBA" id="ARBA00010992"/>
    </source>
</evidence>
<dbReference type="PROSITE" id="PS00217">
    <property type="entry name" value="SUGAR_TRANSPORT_2"/>
    <property type="match status" value="1"/>
</dbReference>
<dbReference type="PANTHER" id="PTHR48022:SF8">
    <property type="entry name" value="MAJOR FACILITATOR SUPERFAMILY (MFS) PROFILE DOMAIN-CONTAINING PROTEIN-RELATED"/>
    <property type="match status" value="1"/>
</dbReference>
<evidence type="ECO:0000256" key="5">
    <source>
        <dbReference type="ARBA" id="ARBA00022989"/>
    </source>
</evidence>
<gene>
    <name evidence="10" type="ORF">F5Z01DRAFT_74576</name>
</gene>
<comment type="subcellular location">
    <subcellularLocation>
        <location evidence="1">Membrane</location>
        <topology evidence="1">Multi-pass membrane protein</topology>
    </subcellularLocation>
</comment>
<dbReference type="RefSeq" id="XP_046119027.1">
    <property type="nucleotide sequence ID" value="XM_046266934.1"/>
</dbReference>
<dbReference type="NCBIfam" id="TIGR00879">
    <property type="entry name" value="SP"/>
    <property type="match status" value="1"/>
</dbReference>
<keyword evidence="3 7" id="KW-0813">Transport</keyword>
<dbReference type="SUPFAM" id="SSF103473">
    <property type="entry name" value="MFS general substrate transporter"/>
    <property type="match status" value="1"/>
</dbReference>
<dbReference type="EMBL" id="MU251252">
    <property type="protein sequence ID" value="KAG9255103.1"/>
    <property type="molecule type" value="Genomic_DNA"/>
</dbReference>
<evidence type="ECO:0000256" key="1">
    <source>
        <dbReference type="ARBA" id="ARBA00004141"/>
    </source>
</evidence>
<keyword evidence="6 8" id="KW-0472">Membrane</keyword>
<organism evidence="10 11">
    <name type="scientific">Emericellopsis atlantica</name>
    <dbReference type="NCBI Taxonomy" id="2614577"/>
    <lineage>
        <taxon>Eukaryota</taxon>
        <taxon>Fungi</taxon>
        <taxon>Dikarya</taxon>
        <taxon>Ascomycota</taxon>
        <taxon>Pezizomycotina</taxon>
        <taxon>Sordariomycetes</taxon>
        <taxon>Hypocreomycetidae</taxon>
        <taxon>Hypocreales</taxon>
        <taxon>Bionectriaceae</taxon>
        <taxon>Emericellopsis</taxon>
    </lineage>
</organism>
<feature type="transmembrane region" description="Helical" evidence="8">
    <location>
        <begin position="69"/>
        <end position="91"/>
    </location>
</feature>
<feature type="transmembrane region" description="Helical" evidence="8">
    <location>
        <begin position="103"/>
        <end position="120"/>
    </location>
</feature>
<dbReference type="GO" id="GO:0016020">
    <property type="term" value="C:membrane"/>
    <property type="evidence" value="ECO:0007669"/>
    <property type="project" value="UniProtKB-SubCell"/>
</dbReference>
<dbReference type="PRINTS" id="PR00171">
    <property type="entry name" value="SUGRTRNSPORT"/>
</dbReference>
<dbReference type="Gene3D" id="1.20.1250.20">
    <property type="entry name" value="MFS general substrate transporter like domains"/>
    <property type="match status" value="1"/>
</dbReference>
<dbReference type="InterPro" id="IPR003663">
    <property type="entry name" value="Sugar/inositol_transpt"/>
</dbReference>
<dbReference type="GeneID" id="70297837"/>
<dbReference type="InterPro" id="IPR005828">
    <property type="entry name" value="MFS_sugar_transport-like"/>
</dbReference>
<keyword evidence="11" id="KW-1185">Reference proteome</keyword>
<dbReference type="GO" id="GO:0005351">
    <property type="term" value="F:carbohydrate:proton symporter activity"/>
    <property type="evidence" value="ECO:0007669"/>
    <property type="project" value="TreeGrafter"/>
</dbReference>
<dbReference type="Pfam" id="PF00083">
    <property type="entry name" value="Sugar_tr"/>
    <property type="match status" value="1"/>
</dbReference>
<keyword evidence="5 8" id="KW-1133">Transmembrane helix</keyword>
<feature type="transmembrane region" description="Helical" evidence="8">
    <location>
        <begin position="126"/>
        <end position="147"/>
    </location>
</feature>
<feature type="transmembrane region" description="Helical" evidence="8">
    <location>
        <begin position="356"/>
        <end position="378"/>
    </location>
</feature>
<dbReference type="Proteomes" id="UP000887229">
    <property type="component" value="Unassembled WGS sequence"/>
</dbReference>
<dbReference type="InterPro" id="IPR036259">
    <property type="entry name" value="MFS_trans_sf"/>
</dbReference>
<dbReference type="PROSITE" id="PS00216">
    <property type="entry name" value="SUGAR_TRANSPORT_1"/>
    <property type="match status" value="1"/>
</dbReference>
<comment type="caution">
    <text evidence="10">The sequence shown here is derived from an EMBL/GenBank/DDBJ whole genome shotgun (WGS) entry which is preliminary data.</text>
</comment>
<feature type="transmembrane region" description="Helical" evidence="8">
    <location>
        <begin position="425"/>
        <end position="443"/>
    </location>
</feature>
<evidence type="ECO:0000256" key="3">
    <source>
        <dbReference type="ARBA" id="ARBA00022448"/>
    </source>
</evidence>
<feature type="transmembrane region" description="Helical" evidence="8">
    <location>
        <begin position="390"/>
        <end position="413"/>
    </location>
</feature>
<dbReference type="AlphaFoldDB" id="A0A9P8CQ01"/>
<evidence type="ECO:0000256" key="6">
    <source>
        <dbReference type="ARBA" id="ARBA00023136"/>
    </source>
</evidence>
<evidence type="ECO:0000256" key="4">
    <source>
        <dbReference type="ARBA" id="ARBA00022692"/>
    </source>
</evidence>
<accession>A0A9P8CQ01</accession>
<evidence type="ECO:0000259" key="9">
    <source>
        <dbReference type="PROSITE" id="PS50850"/>
    </source>
</evidence>
<keyword evidence="4 8" id="KW-0812">Transmembrane</keyword>
<proteinExistence type="inferred from homology"/>
<feature type="transmembrane region" description="Helical" evidence="8">
    <location>
        <begin position="325"/>
        <end position="347"/>
    </location>
</feature>
<evidence type="ECO:0000313" key="11">
    <source>
        <dbReference type="Proteomes" id="UP000887229"/>
    </source>
</evidence>
<evidence type="ECO:0000256" key="7">
    <source>
        <dbReference type="RuleBase" id="RU003346"/>
    </source>
</evidence>
<comment type="similarity">
    <text evidence="2 7">Belongs to the major facilitator superfamily. Sugar transporter (TC 2.A.1.1) family.</text>
</comment>
<dbReference type="InterPro" id="IPR020846">
    <property type="entry name" value="MFS_dom"/>
</dbReference>
<evidence type="ECO:0000256" key="8">
    <source>
        <dbReference type="SAM" id="Phobius"/>
    </source>
</evidence>
<name>A0A9P8CQ01_9HYPO</name>
<protein>
    <submittedName>
        <fullName evidence="10">General substrate transporter</fullName>
    </submittedName>
</protein>
<reference evidence="10" key="1">
    <citation type="journal article" date="2021" name="IMA Fungus">
        <title>Genomic characterization of three marine fungi, including Emericellopsis atlantica sp. nov. with signatures of a generalist lifestyle and marine biomass degradation.</title>
        <authorList>
            <person name="Hagestad O.C."/>
            <person name="Hou L."/>
            <person name="Andersen J.H."/>
            <person name="Hansen E.H."/>
            <person name="Altermark B."/>
            <person name="Li C."/>
            <person name="Kuhnert E."/>
            <person name="Cox R.J."/>
            <person name="Crous P.W."/>
            <person name="Spatafora J.W."/>
            <person name="Lail K."/>
            <person name="Amirebrahimi M."/>
            <person name="Lipzen A."/>
            <person name="Pangilinan J."/>
            <person name="Andreopoulos W."/>
            <person name="Hayes R.D."/>
            <person name="Ng V."/>
            <person name="Grigoriev I.V."/>
            <person name="Jackson S.A."/>
            <person name="Sutton T.D.S."/>
            <person name="Dobson A.D.W."/>
            <person name="Rama T."/>
        </authorList>
    </citation>
    <scope>NUCLEOTIDE SEQUENCE</scope>
    <source>
        <strain evidence="10">TS7</strain>
    </source>
</reference>
<feature type="transmembrane region" description="Helical" evidence="8">
    <location>
        <begin position="197"/>
        <end position="214"/>
    </location>
</feature>
<dbReference type="PROSITE" id="PS50850">
    <property type="entry name" value="MFS"/>
    <property type="match status" value="1"/>
</dbReference>
<feature type="transmembrane region" description="Helical" evidence="8">
    <location>
        <begin position="159"/>
        <end position="177"/>
    </location>
</feature>
<dbReference type="InterPro" id="IPR050360">
    <property type="entry name" value="MFS_Sugar_Transporters"/>
</dbReference>
<dbReference type="OrthoDB" id="5296287at2759"/>
<feature type="domain" description="Major facilitator superfamily (MFS) profile" evidence="9">
    <location>
        <begin position="25"/>
        <end position="487"/>
    </location>
</feature>
<evidence type="ECO:0000313" key="10">
    <source>
        <dbReference type="EMBL" id="KAG9255103.1"/>
    </source>
</evidence>
<feature type="transmembrane region" description="Helical" evidence="8">
    <location>
        <begin position="463"/>
        <end position="483"/>
    </location>
</feature>
<dbReference type="InterPro" id="IPR005829">
    <property type="entry name" value="Sugar_transporter_CS"/>
</dbReference>
<sequence>MGFFKRPNTLKDTPSQVLNWRLAWGSFVFGLLGASRGLDEGLVGGMVSMGSFESEFDITSGSEKHQADVLSNITSMVQLGSIVGSLLAFFICDTLGRVRTLQVLCVLWLVGFIIVVVSHGNVGQILAGRFIAGLGIGMTVVVGPTYIAEVAPKSVRGTLTNIFAGSVYLGATIAFFSNWRASVNISDDSRWQWVDPQMAHIGFAGFFLLMSFTVPETPRFYTIKGQDEKALETLAKLRQLDVDHPYLQSEIIAIRQQLEMEREATHGVSRWGKLREMFLVPANRYRFMLGLMAQVLGQWSGANSITIYATQFFGVLGKSGQSEKLLASCVLGVVKLTSAYMCAFFLIDFIGRRRSLYMGISIQTFALLYIAIFLGVVGTERIESKDLTAAQHHGAVGAIAMIYISGIGWTMGWNSFQYLVNADIWSLRLRALGSSMVMCLHFVNQFGNTKAVPSMLITMQSSGFFAFCTAVSVASIVFVWFFVPELAGRSLESTDALFSLPWWKIGRYGAKLTPDTDPLTAERDGKMDEDEKNGVQMVEYGRSAV</sequence>